<gene>
    <name evidence="3" type="ORF">JAAARDRAFT_522724</name>
</gene>
<keyword evidence="4" id="KW-1185">Reference proteome</keyword>
<sequence length="454" mass="50346">MRKVGPPLRESVLNRHPFVDVVGPLTPALGLHISTTARPNDQGTMAVYLAEGGNSKRLLGLSCRHVLISSEEVNMPYVRHPSRPRRDVVLLGSRAFTDLADSIECKIRDRRVTIMGLNEEIEDFEGSEGGPDALAVKETQGLVEAAEKAIEALGEFLDQVKKDWRKPDNRILGHILYSPAIALGVGEHRFTEDWGIFQIDRDKLGNGFQGNKMDLGRKLGPGMFTDKCYPRGDDDWEFKYPGRRLLPLRGTITDHLMRNPDMWDSDSEPCLLVVKNGNATGTTIGRANGVFSIVRDYFHDLSINQTSMEWAIFTTIASLKPFRNLAIRARLLLTSVVVSVACLPAVLVRRRHPISPMRRLSGGSSSASRATGSPTRTSASRHLDIEDLFSCDCFFVLYTPLFIGWLLVDEWTGGSVDRCLALDYACSSNAIIVFQMVLLINNITGVYGARCNTP</sequence>
<proteinExistence type="predicted"/>
<keyword evidence="2" id="KW-1133">Transmembrane helix</keyword>
<keyword evidence="2" id="KW-0472">Membrane</keyword>
<reference evidence="4" key="1">
    <citation type="journal article" date="2014" name="Proc. Natl. Acad. Sci. U.S.A.">
        <title>Extensive sampling of basidiomycete genomes demonstrates inadequacy of the white-rot/brown-rot paradigm for wood decay fungi.</title>
        <authorList>
            <person name="Riley R."/>
            <person name="Salamov A.A."/>
            <person name="Brown D.W."/>
            <person name="Nagy L.G."/>
            <person name="Floudas D."/>
            <person name="Held B.W."/>
            <person name="Levasseur A."/>
            <person name="Lombard V."/>
            <person name="Morin E."/>
            <person name="Otillar R."/>
            <person name="Lindquist E.A."/>
            <person name="Sun H."/>
            <person name="LaButti K.M."/>
            <person name="Schmutz J."/>
            <person name="Jabbour D."/>
            <person name="Luo H."/>
            <person name="Baker S.E."/>
            <person name="Pisabarro A.G."/>
            <person name="Walton J.D."/>
            <person name="Blanchette R.A."/>
            <person name="Henrissat B."/>
            <person name="Martin F."/>
            <person name="Cullen D."/>
            <person name="Hibbett D.S."/>
            <person name="Grigoriev I.V."/>
        </authorList>
    </citation>
    <scope>NUCLEOTIDE SEQUENCE [LARGE SCALE GENOMIC DNA]</scope>
    <source>
        <strain evidence="4">MUCL 33604</strain>
    </source>
</reference>
<dbReference type="OrthoDB" id="3215905at2759"/>
<protein>
    <submittedName>
        <fullName evidence="3">Uncharacterized protein</fullName>
    </submittedName>
</protein>
<evidence type="ECO:0000313" key="3">
    <source>
        <dbReference type="EMBL" id="KDQ61797.1"/>
    </source>
</evidence>
<evidence type="ECO:0000256" key="1">
    <source>
        <dbReference type="SAM" id="MobiDB-lite"/>
    </source>
</evidence>
<organism evidence="3 4">
    <name type="scientific">Jaapia argillacea MUCL 33604</name>
    <dbReference type="NCBI Taxonomy" id="933084"/>
    <lineage>
        <taxon>Eukaryota</taxon>
        <taxon>Fungi</taxon>
        <taxon>Dikarya</taxon>
        <taxon>Basidiomycota</taxon>
        <taxon>Agaricomycotina</taxon>
        <taxon>Agaricomycetes</taxon>
        <taxon>Agaricomycetidae</taxon>
        <taxon>Jaapiales</taxon>
        <taxon>Jaapiaceae</taxon>
        <taxon>Jaapia</taxon>
    </lineage>
</organism>
<feature type="transmembrane region" description="Helical" evidence="2">
    <location>
        <begin position="420"/>
        <end position="440"/>
    </location>
</feature>
<name>A0A067QE55_9AGAM</name>
<dbReference type="Proteomes" id="UP000027265">
    <property type="component" value="Unassembled WGS sequence"/>
</dbReference>
<feature type="compositionally biased region" description="Low complexity" evidence="1">
    <location>
        <begin position="361"/>
        <end position="377"/>
    </location>
</feature>
<evidence type="ECO:0000256" key="2">
    <source>
        <dbReference type="SAM" id="Phobius"/>
    </source>
</evidence>
<dbReference type="EMBL" id="KL197712">
    <property type="protein sequence ID" value="KDQ61797.1"/>
    <property type="molecule type" value="Genomic_DNA"/>
</dbReference>
<dbReference type="InParanoid" id="A0A067QE55"/>
<keyword evidence="2" id="KW-0812">Transmembrane</keyword>
<feature type="region of interest" description="Disordered" evidence="1">
    <location>
        <begin position="357"/>
        <end position="377"/>
    </location>
</feature>
<feature type="transmembrane region" description="Helical" evidence="2">
    <location>
        <begin position="388"/>
        <end position="408"/>
    </location>
</feature>
<dbReference type="HOGENOM" id="CLU_602782_0_0_1"/>
<dbReference type="AlphaFoldDB" id="A0A067QE55"/>
<accession>A0A067QE55</accession>
<feature type="transmembrane region" description="Helical" evidence="2">
    <location>
        <begin position="329"/>
        <end position="348"/>
    </location>
</feature>
<evidence type="ECO:0000313" key="4">
    <source>
        <dbReference type="Proteomes" id="UP000027265"/>
    </source>
</evidence>